<dbReference type="Gene3D" id="1.10.287.630">
    <property type="entry name" value="Helix hairpin bin"/>
    <property type="match status" value="1"/>
</dbReference>
<dbReference type="PANTHER" id="PTHR45638">
    <property type="entry name" value="CYCLIC NUCLEOTIDE-GATED CATION CHANNEL SUBUNIT A"/>
    <property type="match status" value="1"/>
</dbReference>
<name>A0AAW1KQN3_POPJA</name>
<feature type="transmembrane region" description="Helical" evidence="1">
    <location>
        <begin position="282"/>
        <end position="308"/>
    </location>
</feature>
<dbReference type="AlphaFoldDB" id="A0AAW1KQN3"/>
<dbReference type="InterPro" id="IPR050866">
    <property type="entry name" value="CNG_cation_channel"/>
</dbReference>
<dbReference type="InterPro" id="IPR018490">
    <property type="entry name" value="cNMP-bd_dom_sf"/>
</dbReference>
<feature type="transmembrane region" description="Helical" evidence="1">
    <location>
        <begin position="139"/>
        <end position="158"/>
    </location>
</feature>
<dbReference type="InterPro" id="IPR036397">
    <property type="entry name" value="RNaseH_sf"/>
</dbReference>
<gene>
    <name evidence="2" type="ORF">QE152_g19844</name>
</gene>
<reference evidence="2 3" key="1">
    <citation type="journal article" date="2024" name="BMC Genomics">
        <title>De novo assembly and annotation of Popillia japonica's genome with initial clues to its potential as an invasive pest.</title>
        <authorList>
            <person name="Cucini C."/>
            <person name="Boschi S."/>
            <person name="Funari R."/>
            <person name="Cardaioli E."/>
            <person name="Iannotti N."/>
            <person name="Marturano G."/>
            <person name="Paoli F."/>
            <person name="Bruttini M."/>
            <person name="Carapelli A."/>
            <person name="Frati F."/>
            <person name="Nardi F."/>
        </authorList>
    </citation>
    <scope>NUCLEOTIDE SEQUENCE [LARGE SCALE GENOMIC DNA]</scope>
    <source>
        <strain evidence="2">DMR45628</strain>
    </source>
</reference>
<feature type="transmembrane region" description="Helical" evidence="1">
    <location>
        <begin position="212"/>
        <end position="232"/>
    </location>
</feature>
<evidence type="ECO:0000313" key="2">
    <source>
        <dbReference type="EMBL" id="KAK9722149.1"/>
    </source>
</evidence>
<protein>
    <recommendedName>
        <fullName evidence="4">Cyclic nucleotide-binding domain-containing protein</fullName>
    </recommendedName>
</protein>
<keyword evidence="3" id="KW-1185">Reference proteome</keyword>
<keyword evidence="1" id="KW-0812">Transmembrane</keyword>
<evidence type="ECO:0008006" key="4">
    <source>
        <dbReference type="Google" id="ProtNLM"/>
    </source>
</evidence>
<feature type="transmembrane region" description="Helical" evidence="1">
    <location>
        <begin position="98"/>
        <end position="119"/>
    </location>
</feature>
<dbReference type="Gene3D" id="3.30.420.10">
    <property type="entry name" value="Ribonuclease H-like superfamily/Ribonuclease H"/>
    <property type="match status" value="1"/>
</dbReference>
<dbReference type="GO" id="GO:0044877">
    <property type="term" value="F:protein-containing complex binding"/>
    <property type="evidence" value="ECO:0007669"/>
    <property type="project" value="TreeGrafter"/>
</dbReference>
<accession>A0AAW1KQN3</accession>
<organism evidence="2 3">
    <name type="scientific">Popillia japonica</name>
    <name type="common">Japanese beetle</name>
    <dbReference type="NCBI Taxonomy" id="7064"/>
    <lineage>
        <taxon>Eukaryota</taxon>
        <taxon>Metazoa</taxon>
        <taxon>Ecdysozoa</taxon>
        <taxon>Arthropoda</taxon>
        <taxon>Hexapoda</taxon>
        <taxon>Insecta</taxon>
        <taxon>Pterygota</taxon>
        <taxon>Neoptera</taxon>
        <taxon>Endopterygota</taxon>
        <taxon>Coleoptera</taxon>
        <taxon>Polyphaga</taxon>
        <taxon>Scarabaeiformia</taxon>
        <taxon>Scarabaeidae</taxon>
        <taxon>Rutelinae</taxon>
        <taxon>Popillia</taxon>
    </lineage>
</organism>
<dbReference type="SUPFAM" id="SSF51206">
    <property type="entry name" value="cAMP-binding domain-like"/>
    <property type="match status" value="1"/>
</dbReference>
<feature type="transmembrane region" description="Helical" evidence="1">
    <location>
        <begin position="253"/>
        <end position="270"/>
    </location>
</feature>
<keyword evidence="1" id="KW-1133">Transmembrane helix</keyword>
<sequence>MSRKISYPAVSIKPITAPEISEDAARAEQTWKNIIFLPFNKYWQIFLVSTIVANTLQTWKNIIFLPFNKYWQIFLVSTIVANTLLILFQLTFDREDVVVLTVPFYFFESVYAINTIAIISHRNMAEHRKTRFHSKASTFVIVVSVLSLLPLVEIVQLLNAYKWESTTKVAYGFRFLNSKGLLRIIYGILYFKDKKAEVGIDHLPYIVFDHSFYFLIITAAFTVLWEVFKINVKVNWSKFLTNYTFNRTDPWENMFVTSHVVLGLFTHNWIGVVIGTNTYENITVMLIMITGFGFHMMLFYAELTAVFLQRYRHQFEFTRRMKKIMYLLDDWKVNRSVKKRTVEYYKLYWEKRSGINDMPKIFSLLPISLRKEIMVDIFWEFLRHSTFFCNTDISFKRSLSLCMDNEFHLPGDCIFKAGEPKSKMVYVVTGIIQPEKPEKKPLLSGTNKKKRVQWARKHQSWTEADWANVIWSDESNIEVFGTRGTVYVRRRPGKEYREGWIDLAKNIARGG</sequence>
<dbReference type="GO" id="GO:0003676">
    <property type="term" value="F:nucleic acid binding"/>
    <property type="evidence" value="ECO:0007669"/>
    <property type="project" value="InterPro"/>
</dbReference>
<dbReference type="Proteomes" id="UP001458880">
    <property type="component" value="Unassembled WGS sequence"/>
</dbReference>
<proteinExistence type="predicted"/>
<keyword evidence="1" id="KW-0472">Membrane</keyword>
<dbReference type="EMBL" id="JASPKY010000191">
    <property type="protein sequence ID" value="KAK9722149.1"/>
    <property type="molecule type" value="Genomic_DNA"/>
</dbReference>
<evidence type="ECO:0000256" key="1">
    <source>
        <dbReference type="SAM" id="Phobius"/>
    </source>
</evidence>
<evidence type="ECO:0000313" key="3">
    <source>
        <dbReference type="Proteomes" id="UP001458880"/>
    </source>
</evidence>
<dbReference type="PANTHER" id="PTHR45638:SF11">
    <property type="entry name" value="CYCLIC NUCLEOTIDE-GATED CATION CHANNEL SUBUNIT A"/>
    <property type="match status" value="1"/>
</dbReference>
<feature type="transmembrane region" description="Helical" evidence="1">
    <location>
        <begin position="71"/>
        <end position="92"/>
    </location>
</feature>
<comment type="caution">
    <text evidence="2">The sequence shown here is derived from an EMBL/GenBank/DDBJ whole genome shotgun (WGS) entry which is preliminary data.</text>
</comment>
<dbReference type="GO" id="GO:0005221">
    <property type="term" value="F:intracellularly cyclic nucleotide-activated monoatomic cation channel activity"/>
    <property type="evidence" value="ECO:0007669"/>
    <property type="project" value="InterPro"/>
</dbReference>